<name>A0A3B1DAY3_9ZZZZ</name>
<dbReference type="GO" id="GO:0015159">
    <property type="term" value="F:polysaccharide transmembrane transporter activity"/>
    <property type="evidence" value="ECO:0007669"/>
    <property type="project" value="InterPro"/>
</dbReference>
<gene>
    <name evidence="5" type="ORF">MNBD_NITROSPIRAE03-1128</name>
</gene>
<dbReference type="Gene3D" id="3.10.560.10">
    <property type="entry name" value="Outer membrane lipoprotein wza domain like"/>
    <property type="match status" value="7"/>
</dbReference>
<sequence>PVSLFCVLLVACLLSPSAVYADNGSAVLRTTTIQPTQQQIEQLQKLSPAQREAIERRLGVTGGALTPETVKTLKEMPGFKGLTPEDIEKGRKLLDKKKTVVKEEKKEGEQETAKKRDGEEIRTRSLFDRYRTVGAYQDISTALKPFGYEFFKKASLMPHQDISVTSDYIIGPGDEIRLMMWGRVNAQYVLTVDRDGNINIPEIGPLSVAGMRFADMKKFIIRNAEQIVGAKANVTMGDLKSIQVFVLGEVQRPGSYTLDPFSTITNAILAAGGPTGIGSLRNIRLKRNKRAVFVMDFYDLLLKGDKSQDEVLQSGDVVFVPTVGPLVGIAGNVKRPAIYELKGKYDLKSLFELAGGIIPSAYTQQIQVERIQKNERQVVIDIDDKDLTRSKDVMLQDADLVKVFSIVEKVKNVVYLNGNVKRPGKYELKPGMRVGDLIKDENDLLKETYFDYALVKRLTPPDLAVKLIPFDLGKVIFHDDAENNIKLQPEDSIYIFSKWLFLEKPFVTVEGEVRSLKTGKNSEELVEKSAKKIEMKLKLENLKAELENLKSKAEEMKLNETTDFEKMKLEIKAMELKIRQKELEATKTSDKIKLDFIENLKVRDAILSAGNLTKDAYLKKGEILRRDKDGTVSRIYFNVKKAMAEDPEENILLQAYDRIIIHSIWEEKYKQTVSVEGDVLNPGVYQFTEGMKVSDLVFAAGNVLESAYLDEAEISSQSIKDGKSMRGEYKTINLRKALRGDHVQNLSLNPYDRLYVKRISEWQEELFVTVTGEVRFPGKYIIKKGERLSELIERAGGYSGKAYLKGAVFMRERVRKLQQKQIDEMVDRLERELMSAGTAQMATAASPAEARMMKLEVEQKRRFIAKLASVKAKGRIAVQLCPPDKLKETSYDIELEDGDSLYIPTDPMTVQVIGSVYSQNAFVYEKDKKEYNYYIDRAGGYTKNADKDNVYILKANGVAMKVSNGFLGLSWNTDRFRWEAGSGQVESGDTIVVPEKLERVAWMRNIKDITQILYQIAVSAGVVFVAF</sequence>
<feature type="non-terminal residue" evidence="5">
    <location>
        <position position="1"/>
    </location>
</feature>
<keyword evidence="1" id="KW-0732">Signal</keyword>
<dbReference type="InterPro" id="IPR049712">
    <property type="entry name" value="Poly_export"/>
</dbReference>
<feature type="domain" description="Soluble ligand binding" evidence="4">
    <location>
        <begin position="413"/>
        <end position="439"/>
    </location>
</feature>
<dbReference type="PANTHER" id="PTHR33619:SF3">
    <property type="entry name" value="POLYSACCHARIDE EXPORT PROTEIN GFCE-RELATED"/>
    <property type="match status" value="1"/>
</dbReference>
<feature type="domain" description="Polysaccharide export protein N-terminal" evidence="3">
    <location>
        <begin position="164"/>
        <end position="235"/>
    </location>
</feature>
<protein>
    <submittedName>
        <fullName evidence="5">Uncharacterized protein</fullName>
    </submittedName>
</protein>
<dbReference type="PANTHER" id="PTHR33619">
    <property type="entry name" value="POLYSACCHARIDE EXPORT PROTEIN GFCE-RELATED"/>
    <property type="match status" value="1"/>
</dbReference>
<dbReference type="EMBL" id="UOGI01000236">
    <property type="protein sequence ID" value="VAX34003.1"/>
    <property type="molecule type" value="Genomic_DNA"/>
</dbReference>
<feature type="domain" description="Soluble ligand binding" evidence="4">
    <location>
        <begin position="673"/>
        <end position="725"/>
    </location>
</feature>
<organism evidence="5">
    <name type="scientific">hydrothermal vent metagenome</name>
    <dbReference type="NCBI Taxonomy" id="652676"/>
    <lineage>
        <taxon>unclassified sequences</taxon>
        <taxon>metagenomes</taxon>
        <taxon>ecological metagenomes</taxon>
    </lineage>
</organism>
<dbReference type="InterPro" id="IPR003715">
    <property type="entry name" value="Poly_export_N"/>
</dbReference>
<keyword evidence="2" id="KW-0175">Coiled coil</keyword>
<evidence type="ECO:0000259" key="4">
    <source>
        <dbReference type="Pfam" id="PF10531"/>
    </source>
</evidence>
<evidence type="ECO:0000256" key="1">
    <source>
        <dbReference type="ARBA" id="ARBA00022729"/>
    </source>
</evidence>
<dbReference type="InterPro" id="IPR019554">
    <property type="entry name" value="Soluble_ligand-bd"/>
</dbReference>
<dbReference type="Pfam" id="PF02563">
    <property type="entry name" value="Poly_export"/>
    <property type="match status" value="1"/>
</dbReference>
<evidence type="ECO:0000259" key="3">
    <source>
        <dbReference type="Pfam" id="PF02563"/>
    </source>
</evidence>
<feature type="domain" description="Soluble ligand binding" evidence="4">
    <location>
        <begin position="327"/>
        <end position="380"/>
    </location>
</feature>
<accession>A0A3B1DAY3</accession>
<reference evidence="5" key="1">
    <citation type="submission" date="2018-06" db="EMBL/GenBank/DDBJ databases">
        <authorList>
            <person name="Zhirakovskaya E."/>
        </authorList>
    </citation>
    <scope>NUCLEOTIDE SEQUENCE</scope>
</reference>
<feature type="domain" description="Soluble ligand binding" evidence="4">
    <location>
        <begin position="768"/>
        <end position="807"/>
    </location>
</feature>
<evidence type="ECO:0000256" key="2">
    <source>
        <dbReference type="SAM" id="Coils"/>
    </source>
</evidence>
<dbReference type="AlphaFoldDB" id="A0A3B1DAY3"/>
<dbReference type="Pfam" id="PF10531">
    <property type="entry name" value="SLBB"/>
    <property type="match status" value="5"/>
</dbReference>
<feature type="domain" description="Soluble ligand binding" evidence="4">
    <location>
        <begin position="244"/>
        <end position="288"/>
    </location>
</feature>
<evidence type="ECO:0000313" key="5">
    <source>
        <dbReference type="EMBL" id="VAX34003.1"/>
    </source>
</evidence>
<feature type="coiled-coil region" evidence="2">
    <location>
        <begin position="525"/>
        <end position="591"/>
    </location>
</feature>
<proteinExistence type="predicted"/>